<protein>
    <recommendedName>
        <fullName evidence="4">Polyketide cyclase / dehydrase and lipid transport</fullName>
    </recommendedName>
</protein>
<proteinExistence type="predicted"/>
<dbReference type="AlphaFoldDB" id="A0A1X7GUG5"/>
<gene>
    <name evidence="2" type="ORF">SAMN06295900_1181</name>
</gene>
<evidence type="ECO:0000313" key="3">
    <source>
        <dbReference type="Proteomes" id="UP000192911"/>
    </source>
</evidence>
<sequence>MKARKYTVAGVPDDSTAGAESSTISGKRALPALLPPTSENRMTMPTAESKAISISILRSLRDAYDFMARPDSFARWASGLGKPLGNDGTVWLFEGEGGPVKIRFTEPNAYGVLDHYVELPDGGEIYVPMRVISNGAGVEVQFTLFRVPGMTDEKFAADAQWVMRDLSKLKELLEAA</sequence>
<accession>A0A1X7GUG5</accession>
<organism evidence="2 3">
    <name type="scientific">Trinickia caryophylli</name>
    <name type="common">Paraburkholderia caryophylli</name>
    <dbReference type="NCBI Taxonomy" id="28094"/>
    <lineage>
        <taxon>Bacteria</taxon>
        <taxon>Pseudomonadati</taxon>
        <taxon>Pseudomonadota</taxon>
        <taxon>Betaproteobacteria</taxon>
        <taxon>Burkholderiales</taxon>
        <taxon>Burkholderiaceae</taxon>
        <taxon>Trinickia</taxon>
    </lineage>
</organism>
<dbReference type="SUPFAM" id="SSF55961">
    <property type="entry name" value="Bet v1-like"/>
    <property type="match status" value="1"/>
</dbReference>
<dbReference type="Proteomes" id="UP000192911">
    <property type="component" value="Unassembled WGS sequence"/>
</dbReference>
<dbReference type="Gene3D" id="3.30.530.20">
    <property type="match status" value="1"/>
</dbReference>
<name>A0A1X7GUG5_TRICW</name>
<evidence type="ECO:0000313" key="2">
    <source>
        <dbReference type="EMBL" id="SMF74158.1"/>
    </source>
</evidence>
<keyword evidence="3" id="KW-1185">Reference proteome</keyword>
<feature type="region of interest" description="Disordered" evidence="1">
    <location>
        <begin position="1"/>
        <end position="23"/>
    </location>
</feature>
<reference evidence="3" key="1">
    <citation type="submission" date="2017-04" db="EMBL/GenBank/DDBJ databases">
        <authorList>
            <person name="Varghese N."/>
            <person name="Submissions S."/>
        </authorList>
    </citation>
    <scope>NUCLEOTIDE SEQUENCE [LARGE SCALE GENOMIC DNA]</scope>
    <source>
        <strain evidence="3">Ballard 720</strain>
    </source>
</reference>
<evidence type="ECO:0000256" key="1">
    <source>
        <dbReference type="SAM" id="MobiDB-lite"/>
    </source>
</evidence>
<dbReference type="EMBL" id="FXAH01000018">
    <property type="protein sequence ID" value="SMF74158.1"/>
    <property type="molecule type" value="Genomic_DNA"/>
</dbReference>
<dbReference type="STRING" id="28094.SAMN06295900_1181"/>
<dbReference type="InterPro" id="IPR023393">
    <property type="entry name" value="START-like_dom_sf"/>
</dbReference>
<evidence type="ECO:0008006" key="4">
    <source>
        <dbReference type="Google" id="ProtNLM"/>
    </source>
</evidence>